<gene>
    <name evidence="3" type="ORF">K491DRAFT_758775</name>
</gene>
<dbReference type="AlphaFoldDB" id="A0A6A6T650"/>
<dbReference type="Proteomes" id="UP000799324">
    <property type="component" value="Unassembled WGS sequence"/>
</dbReference>
<keyword evidence="4" id="KW-1185">Reference proteome</keyword>
<reference evidence="3" key="1">
    <citation type="journal article" date="2020" name="Stud. Mycol.">
        <title>101 Dothideomycetes genomes: a test case for predicting lifestyles and emergence of pathogens.</title>
        <authorList>
            <person name="Haridas S."/>
            <person name="Albert R."/>
            <person name="Binder M."/>
            <person name="Bloem J."/>
            <person name="Labutti K."/>
            <person name="Salamov A."/>
            <person name="Andreopoulos B."/>
            <person name="Baker S."/>
            <person name="Barry K."/>
            <person name="Bills G."/>
            <person name="Bluhm B."/>
            <person name="Cannon C."/>
            <person name="Castanera R."/>
            <person name="Culley D."/>
            <person name="Daum C."/>
            <person name="Ezra D."/>
            <person name="Gonzalez J."/>
            <person name="Henrissat B."/>
            <person name="Kuo A."/>
            <person name="Liang C."/>
            <person name="Lipzen A."/>
            <person name="Lutzoni F."/>
            <person name="Magnuson J."/>
            <person name="Mondo S."/>
            <person name="Nolan M."/>
            <person name="Ohm R."/>
            <person name="Pangilinan J."/>
            <person name="Park H.-J."/>
            <person name="Ramirez L."/>
            <person name="Alfaro M."/>
            <person name="Sun H."/>
            <person name="Tritt A."/>
            <person name="Yoshinaga Y."/>
            <person name="Zwiers L.-H."/>
            <person name="Turgeon B."/>
            <person name="Goodwin S."/>
            <person name="Spatafora J."/>
            <person name="Crous P."/>
            <person name="Grigoriev I."/>
        </authorList>
    </citation>
    <scope>NUCLEOTIDE SEQUENCE</scope>
    <source>
        <strain evidence="3">CBS 122681</strain>
    </source>
</reference>
<evidence type="ECO:0000256" key="2">
    <source>
        <dbReference type="SAM" id="MobiDB-lite"/>
    </source>
</evidence>
<dbReference type="PANTHER" id="PTHR23159">
    <property type="entry name" value="CENTROSOMAL PROTEIN 2"/>
    <property type="match status" value="1"/>
</dbReference>
<keyword evidence="1" id="KW-0175">Coiled coil</keyword>
<proteinExistence type="predicted"/>
<sequence>MSQNNKRKTGAPSGLRSFIYASGQTSQPWQPIQQPRQQQTSPVPAASELSQSVNVSHMSDPELIGLIDESGVYNVLHNFDLYHMINSIGPGSRSQAYLDLRDYSLAQSWVILDNQAAVSRLEDEIRRHQGRKDTNKSKIDELTKEVENARQKCQEEKNELETKFDDTSRENEALKTEVQKLRQDAHDHDSKLRNVQHDLNNARQGLIDLQDQAKNAAESCEKDKNALFRLIQEDENQWKEDKRDLDQQLNSLQRQNEDEEGLRQRVQGELDAANNEKSRLQRDLLDAQKHCEEEMLKLKNENEKQARKAQSLLEEIQGQHEKAMTEHRKEIDVQRQNIDSLQQDKDEIQKEVLDLKSERIRGIDAARALTRALLPLIKHASFKYQEAYRSFADVIPSAADTEERLIGASLPNPSEMQEIPDHGASSLATPSSHQAVVSRETNSEEDLPAEAIPQTEELNGGIQLSHGAAIEKDNKDDGTLGGKLADSANL</sequence>
<feature type="compositionally biased region" description="Low complexity" evidence="2">
    <location>
        <begin position="27"/>
        <end position="44"/>
    </location>
</feature>
<name>A0A6A6T650_9PLEO</name>
<evidence type="ECO:0000256" key="1">
    <source>
        <dbReference type="SAM" id="Coils"/>
    </source>
</evidence>
<evidence type="ECO:0000313" key="4">
    <source>
        <dbReference type="Proteomes" id="UP000799324"/>
    </source>
</evidence>
<organism evidence="3 4">
    <name type="scientific">Lophiostoma macrostomum CBS 122681</name>
    <dbReference type="NCBI Taxonomy" id="1314788"/>
    <lineage>
        <taxon>Eukaryota</taxon>
        <taxon>Fungi</taxon>
        <taxon>Dikarya</taxon>
        <taxon>Ascomycota</taxon>
        <taxon>Pezizomycotina</taxon>
        <taxon>Dothideomycetes</taxon>
        <taxon>Pleosporomycetidae</taxon>
        <taxon>Pleosporales</taxon>
        <taxon>Lophiostomataceae</taxon>
        <taxon>Lophiostoma</taxon>
    </lineage>
</organism>
<feature type="region of interest" description="Disordered" evidence="2">
    <location>
        <begin position="24"/>
        <end position="53"/>
    </location>
</feature>
<accession>A0A6A6T650</accession>
<feature type="region of interest" description="Disordered" evidence="2">
    <location>
        <begin position="411"/>
        <end position="490"/>
    </location>
</feature>
<dbReference type="PANTHER" id="PTHR23159:SF31">
    <property type="entry name" value="CENTROSOME-ASSOCIATED PROTEIN CEP250 ISOFORM X1"/>
    <property type="match status" value="1"/>
</dbReference>
<feature type="compositionally biased region" description="Polar residues" evidence="2">
    <location>
        <begin position="426"/>
        <end position="435"/>
    </location>
</feature>
<feature type="compositionally biased region" description="Basic and acidic residues" evidence="2">
    <location>
        <begin position="469"/>
        <end position="478"/>
    </location>
</feature>
<feature type="coiled-coil region" evidence="1">
    <location>
        <begin position="125"/>
        <end position="358"/>
    </location>
</feature>
<dbReference type="EMBL" id="MU004360">
    <property type="protein sequence ID" value="KAF2654671.1"/>
    <property type="molecule type" value="Genomic_DNA"/>
</dbReference>
<protein>
    <submittedName>
        <fullName evidence="3">Uncharacterized protein</fullName>
    </submittedName>
</protein>
<evidence type="ECO:0000313" key="3">
    <source>
        <dbReference type="EMBL" id="KAF2654671.1"/>
    </source>
</evidence>